<gene>
    <name evidence="2" type="ORF">GSY69_07735</name>
</gene>
<accession>A0A6N9H7C4</accession>
<feature type="transmembrane region" description="Helical" evidence="1">
    <location>
        <begin position="104"/>
        <end position="129"/>
    </location>
</feature>
<evidence type="ECO:0000313" key="2">
    <source>
        <dbReference type="EMBL" id="MYM19859.1"/>
    </source>
</evidence>
<evidence type="ECO:0000256" key="1">
    <source>
        <dbReference type="SAM" id="Phobius"/>
    </source>
</evidence>
<comment type="caution">
    <text evidence="2">The sequence shown here is derived from an EMBL/GenBank/DDBJ whole genome shotgun (WGS) entry which is preliminary data.</text>
</comment>
<evidence type="ECO:0000313" key="3">
    <source>
        <dbReference type="Proteomes" id="UP000469215"/>
    </source>
</evidence>
<organism evidence="2 3">
    <name type="scientific">Brevibacterium rongguiense</name>
    <dbReference type="NCBI Taxonomy" id="2695267"/>
    <lineage>
        <taxon>Bacteria</taxon>
        <taxon>Bacillati</taxon>
        <taxon>Actinomycetota</taxon>
        <taxon>Actinomycetes</taxon>
        <taxon>Micrococcales</taxon>
        <taxon>Brevibacteriaceae</taxon>
        <taxon>Brevibacterium</taxon>
    </lineage>
</organism>
<dbReference type="EMBL" id="WWEQ01000027">
    <property type="protein sequence ID" value="MYM19859.1"/>
    <property type="molecule type" value="Genomic_DNA"/>
</dbReference>
<feature type="transmembrane region" description="Helical" evidence="1">
    <location>
        <begin position="20"/>
        <end position="46"/>
    </location>
</feature>
<keyword evidence="1" id="KW-0812">Transmembrane</keyword>
<sequence>MSGAPDGGGGPARSPVPPLWAVVAGRLFLAGLKTPVALLLVWLAALLPAVGHRELSDLIAAVIASALLGECAGALAVRPAQLRAGHSAPGGWAYALPDLLVPPAVAVAVGWLMLGGAPAGLALGAAWAVPAAAEALLGRPWERGPSRAEFAERSDRFKEMTRETFAPEIERARPEARRRLRRRWEREERRRRGER</sequence>
<protein>
    <submittedName>
        <fullName evidence="2">Uncharacterized protein</fullName>
    </submittedName>
</protein>
<feature type="transmembrane region" description="Helical" evidence="1">
    <location>
        <begin position="58"/>
        <end position="77"/>
    </location>
</feature>
<dbReference type="Proteomes" id="UP000469215">
    <property type="component" value="Unassembled WGS sequence"/>
</dbReference>
<keyword evidence="3" id="KW-1185">Reference proteome</keyword>
<dbReference type="RefSeq" id="WP_160953289.1">
    <property type="nucleotide sequence ID" value="NZ_WWEQ01000027.1"/>
</dbReference>
<keyword evidence="1" id="KW-1133">Transmembrane helix</keyword>
<dbReference type="AlphaFoldDB" id="A0A6N9H7C4"/>
<keyword evidence="1" id="KW-0472">Membrane</keyword>
<reference evidence="2 3" key="1">
    <citation type="submission" date="2020-01" db="EMBL/GenBank/DDBJ databases">
        <authorList>
            <person name="Deng T."/>
        </authorList>
    </citation>
    <scope>NUCLEOTIDE SEQUENCE [LARGE SCALE GENOMIC DNA]</scope>
    <source>
        <strain evidence="2 3">5221</strain>
    </source>
</reference>
<proteinExistence type="predicted"/>
<name>A0A6N9H7C4_9MICO</name>